<keyword evidence="6 11" id="KW-0812">Transmembrane</keyword>
<evidence type="ECO:0000256" key="10">
    <source>
        <dbReference type="PIRNR" id="PIRNR003097"/>
    </source>
</evidence>
<dbReference type="PANTHER" id="PTHR47755">
    <property type="entry name" value="CELL DIVISION PROTEIN FTSX"/>
    <property type="match status" value="1"/>
</dbReference>
<evidence type="ECO:0000259" key="13">
    <source>
        <dbReference type="Pfam" id="PF18075"/>
    </source>
</evidence>
<sequence length="302" mass="34487">MLFLYRIIKFSLQDIFRNIWLTLVTITILLLALFAINTLVTVRLVSDTAVAAIKEKIDISLYLQTDAPESSILALQDKIIASPRVKSVDYISKDEAITSFRERYANDQAILGALKELGRNPLSPSLTIIPKDFNESNLVISELRVLDSSIIESRDFSDNSIILSKINNITKRVNEVGLFIISIFILTSLLVVYNAIRVAIYTHRQEIEIMRLVGASNFFIYMPYLFSAFMYALFSVLIIIGIFYPFLTLLQPYLEAFFVGYNINIVTYFLDNFWFIFGGQFLVVLFITALASLFAVRKYARV</sequence>
<evidence type="ECO:0000313" key="15">
    <source>
        <dbReference type="Proteomes" id="UP000229972"/>
    </source>
</evidence>
<organism evidence="14 15">
    <name type="scientific">Candidatus Falkowbacteria bacterium CG10_big_fil_rev_8_21_14_0_10_37_18</name>
    <dbReference type="NCBI Taxonomy" id="1974562"/>
    <lineage>
        <taxon>Bacteria</taxon>
        <taxon>Candidatus Falkowiibacteriota</taxon>
    </lineage>
</organism>
<keyword evidence="7 11" id="KW-1133">Transmembrane helix</keyword>
<evidence type="ECO:0000256" key="3">
    <source>
        <dbReference type="ARBA" id="ARBA00021907"/>
    </source>
</evidence>
<dbReference type="Gene3D" id="3.30.70.3040">
    <property type="match status" value="1"/>
</dbReference>
<dbReference type="PANTHER" id="PTHR47755:SF1">
    <property type="entry name" value="CELL DIVISION PROTEIN FTSX"/>
    <property type="match status" value="1"/>
</dbReference>
<comment type="similarity">
    <text evidence="2 10">Belongs to the ABC-4 integral membrane protein family. FtsX subfamily.</text>
</comment>
<comment type="subcellular location">
    <subcellularLocation>
        <location evidence="1">Cell membrane</location>
        <topology evidence="1">Multi-pass membrane protein</topology>
    </subcellularLocation>
</comment>
<evidence type="ECO:0000256" key="11">
    <source>
        <dbReference type="SAM" id="Phobius"/>
    </source>
</evidence>
<dbReference type="EMBL" id="PFAL01000008">
    <property type="protein sequence ID" value="PIR95790.1"/>
    <property type="molecule type" value="Genomic_DNA"/>
</dbReference>
<dbReference type="Pfam" id="PF02687">
    <property type="entry name" value="FtsX"/>
    <property type="match status" value="1"/>
</dbReference>
<dbReference type="GO" id="GO:0051301">
    <property type="term" value="P:cell division"/>
    <property type="evidence" value="ECO:0007669"/>
    <property type="project" value="UniProtKB-KW"/>
</dbReference>
<evidence type="ECO:0000256" key="6">
    <source>
        <dbReference type="ARBA" id="ARBA00022692"/>
    </source>
</evidence>
<protein>
    <recommendedName>
        <fullName evidence="3 10">Cell division protein FtsX</fullName>
    </recommendedName>
</protein>
<accession>A0A2H0VBX4</accession>
<feature type="domain" description="ABC3 transporter permease C-terminal" evidence="12">
    <location>
        <begin position="179"/>
        <end position="298"/>
    </location>
</feature>
<feature type="transmembrane region" description="Helical" evidence="11">
    <location>
        <begin position="273"/>
        <end position="296"/>
    </location>
</feature>
<feature type="domain" description="FtsX extracellular" evidence="13">
    <location>
        <begin position="58"/>
        <end position="144"/>
    </location>
</feature>
<evidence type="ECO:0000256" key="1">
    <source>
        <dbReference type="ARBA" id="ARBA00004651"/>
    </source>
</evidence>
<dbReference type="GO" id="GO:0005886">
    <property type="term" value="C:plasma membrane"/>
    <property type="evidence" value="ECO:0007669"/>
    <property type="project" value="UniProtKB-SubCell"/>
</dbReference>
<evidence type="ECO:0000313" key="14">
    <source>
        <dbReference type="EMBL" id="PIR95790.1"/>
    </source>
</evidence>
<keyword evidence="9 10" id="KW-0131">Cell cycle</keyword>
<evidence type="ECO:0000256" key="9">
    <source>
        <dbReference type="ARBA" id="ARBA00023306"/>
    </source>
</evidence>
<dbReference type="Proteomes" id="UP000229972">
    <property type="component" value="Unassembled WGS sequence"/>
</dbReference>
<keyword evidence="8 10" id="KW-0472">Membrane</keyword>
<keyword evidence="5 10" id="KW-0132">Cell division</keyword>
<proteinExistence type="inferred from homology"/>
<evidence type="ECO:0000256" key="5">
    <source>
        <dbReference type="ARBA" id="ARBA00022618"/>
    </source>
</evidence>
<evidence type="ECO:0000256" key="4">
    <source>
        <dbReference type="ARBA" id="ARBA00022475"/>
    </source>
</evidence>
<evidence type="ECO:0000256" key="8">
    <source>
        <dbReference type="ARBA" id="ARBA00023136"/>
    </source>
</evidence>
<feature type="transmembrane region" description="Helical" evidence="11">
    <location>
        <begin position="221"/>
        <end position="247"/>
    </location>
</feature>
<feature type="transmembrane region" description="Helical" evidence="11">
    <location>
        <begin position="176"/>
        <end position="200"/>
    </location>
</feature>
<name>A0A2H0VBX4_9BACT</name>
<comment type="caution">
    <text evidence="14">The sequence shown here is derived from an EMBL/GenBank/DDBJ whole genome shotgun (WGS) entry which is preliminary data.</text>
</comment>
<keyword evidence="4 10" id="KW-1003">Cell membrane</keyword>
<dbReference type="AlphaFoldDB" id="A0A2H0VBX4"/>
<evidence type="ECO:0000259" key="12">
    <source>
        <dbReference type="Pfam" id="PF02687"/>
    </source>
</evidence>
<evidence type="ECO:0000256" key="2">
    <source>
        <dbReference type="ARBA" id="ARBA00007379"/>
    </source>
</evidence>
<gene>
    <name evidence="14" type="ORF">COT93_00655</name>
</gene>
<reference evidence="15" key="1">
    <citation type="submission" date="2017-09" db="EMBL/GenBank/DDBJ databases">
        <title>Depth-based differentiation of microbial function through sediment-hosted aquifers and enrichment of novel symbionts in the deep terrestrial subsurface.</title>
        <authorList>
            <person name="Probst A.J."/>
            <person name="Ladd B."/>
            <person name="Jarett J.K."/>
            <person name="Geller-Mcgrath D.E."/>
            <person name="Sieber C.M.K."/>
            <person name="Emerson J.B."/>
            <person name="Anantharaman K."/>
            <person name="Thomas B.C."/>
            <person name="Malmstrom R."/>
            <person name="Stieglmeier M."/>
            <person name="Klingl A."/>
            <person name="Woyke T."/>
            <person name="Ryan C.M."/>
            <person name="Banfield J.F."/>
        </authorList>
    </citation>
    <scope>NUCLEOTIDE SEQUENCE [LARGE SCALE GENOMIC DNA]</scope>
</reference>
<dbReference type="InterPro" id="IPR003838">
    <property type="entry name" value="ABC3_permease_C"/>
</dbReference>
<dbReference type="Pfam" id="PF18075">
    <property type="entry name" value="FtsX_ECD"/>
    <property type="match status" value="1"/>
</dbReference>
<dbReference type="InterPro" id="IPR040690">
    <property type="entry name" value="FtsX_ECD"/>
</dbReference>
<feature type="transmembrane region" description="Helical" evidence="11">
    <location>
        <begin position="20"/>
        <end position="40"/>
    </location>
</feature>
<dbReference type="PIRSF" id="PIRSF003097">
    <property type="entry name" value="FtsX"/>
    <property type="match status" value="1"/>
</dbReference>
<dbReference type="InterPro" id="IPR004513">
    <property type="entry name" value="FtsX"/>
</dbReference>
<evidence type="ECO:0000256" key="7">
    <source>
        <dbReference type="ARBA" id="ARBA00022989"/>
    </source>
</evidence>